<evidence type="ECO:0000313" key="3">
    <source>
        <dbReference type="Proteomes" id="UP001497497"/>
    </source>
</evidence>
<comment type="caution">
    <text evidence="2">The sequence shown here is derived from an EMBL/GenBank/DDBJ whole genome shotgun (WGS) entry which is preliminary data.</text>
</comment>
<name>A0AAV2HCG9_LYMST</name>
<feature type="chain" id="PRO_5043796986" evidence="1">
    <location>
        <begin position="21"/>
        <end position="101"/>
    </location>
</feature>
<proteinExistence type="predicted"/>
<keyword evidence="3" id="KW-1185">Reference proteome</keyword>
<organism evidence="2 3">
    <name type="scientific">Lymnaea stagnalis</name>
    <name type="common">Great pond snail</name>
    <name type="synonym">Helix stagnalis</name>
    <dbReference type="NCBI Taxonomy" id="6523"/>
    <lineage>
        <taxon>Eukaryota</taxon>
        <taxon>Metazoa</taxon>
        <taxon>Spiralia</taxon>
        <taxon>Lophotrochozoa</taxon>
        <taxon>Mollusca</taxon>
        <taxon>Gastropoda</taxon>
        <taxon>Heterobranchia</taxon>
        <taxon>Euthyneura</taxon>
        <taxon>Panpulmonata</taxon>
        <taxon>Hygrophila</taxon>
        <taxon>Lymnaeoidea</taxon>
        <taxon>Lymnaeidae</taxon>
        <taxon>Lymnaea</taxon>
    </lineage>
</organism>
<evidence type="ECO:0000256" key="1">
    <source>
        <dbReference type="SAM" id="SignalP"/>
    </source>
</evidence>
<protein>
    <submittedName>
        <fullName evidence="2">Uncharacterized protein</fullName>
    </submittedName>
</protein>
<accession>A0AAV2HCG9</accession>
<sequence>MSRAQCVVLLVIVSTSVCFGQIFPPSNGWAPPGGSSPGLGGLAGLFSNPFYAMMLSGQDLSKALYTSALFNGLGLGGAGGAGGGGLPGGMLFPFGLYHALN</sequence>
<dbReference type="Proteomes" id="UP001497497">
    <property type="component" value="Unassembled WGS sequence"/>
</dbReference>
<dbReference type="EMBL" id="CAXITT010000090">
    <property type="protein sequence ID" value="CAL1531487.1"/>
    <property type="molecule type" value="Genomic_DNA"/>
</dbReference>
<dbReference type="AlphaFoldDB" id="A0AAV2HCG9"/>
<keyword evidence="1" id="KW-0732">Signal</keyword>
<gene>
    <name evidence="2" type="ORF">GSLYS_00005582001</name>
</gene>
<reference evidence="2 3" key="1">
    <citation type="submission" date="2024-04" db="EMBL/GenBank/DDBJ databases">
        <authorList>
            <consortium name="Genoscope - CEA"/>
            <person name="William W."/>
        </authorList>
    </citation>
    <scope>NUCLEOTIDE SEQUENCE [LARGE SCALE GENOMIC DNA]</scope>
</reference>
<evidence type="ECO:0000313" key="2">
    <source>
        <dbReference type="EMBL" id="CAL1531487.1"/>
    </source>
</evidence>
<feature type="signal peptide" evidence="1">
    <location>
        <begin position="1"/>
        <end position="20"/>
    </location>
</feature>